<dbReference type="Proteomes" id="UP000190074">
    <property type="component" value="Unassembled WGS sequence"/>
</dbReference>
<dbReference type="AlphaFoldDB" id="A0A1U1C2V3"/>
<evidence type="ECO:0000313" key="1">
    <source>
        <dbReference type="EMBL" id="SKM69071.1"/>
    </source>
</evidence>
<protein>
    <submittedName>
        <fullName evidence="1">Uncharacterized protein</fullName>
    </submittedName>
</protein>
<sequence length="105" mass="12312">MTTIHPPLTAEDFETQYDAEHRYMFTQDEDGETLYAYGHDRDDEFIRQAREFDKEIGGIPADMLDVTVYSPRHIWAITIEPRPEWRFTCREVDENTPGAFPVSVL</sequence>
<name>A0A1U1C2V3_9MYCO</name>
<organism evidence="1 2">
    <name type="scientific">Mycobacteroides abscessus subsp. massiliense</name>
    <dbReference type="NCBI Taxonomy" id="1962118"/>
    <lineage>
        <taxon>Bacteria</taxon>
        <taxon>Bacillati</taxon>
        <taxon>Actinomycetota</taxon>
        <taxon>Actinomycetes</taxon>
        <taxon>Mycobacteriales</taxon>
        <taxon>Mycobacteriaceae</taxon>
        <taxon>Mycobacteroides</taxon>
        <taxon>Mycobacteroides abscessus</taxon>
    </lineage>
</organism>
<reference evidence="1 2" key="1">
    <citation type="submission" date="2016-11" db="EMBL/GenBank/DDBJ databases">
        <authorList>
            <consortium name="Pathogen Informatics"/>
        </authorList>
    </citation>
    <scope>NUCLEOTIDE SEQUENCE [LARGE SCALE GENOMIC DNA]</scope>
    <source>
        <strain evidence="1 2">911</strain>
    </source>
</reference>
<dbReference type="EMBL" id="FVGW01000012">
    <property type="protein sequence ID" value="SKM69071.1"/>
    <property type="molecule type" value="Genomic_DNA"/>
</dbReference>
<evidence type="ECO:0000313" key="2">
    <source>
        <dbReference type="Proteomes" id="UP000190074"/>
    </source>
</evidence>
<proteinExistence type="predicted"/>
<dbReference type="RefSeq" id="WP_074270306.1">
    <property type="nucleotide sequence ID" value="NZ_FVGW01000012.1"/>
</dbReference>
<gene>
    <name evidence="1" type="ORF">SAMEA2259716_04804</name>
</gene>
<accession>A0A1U1C2V3</accession>